<comment type="caution">
    <text evidence="1">The sequence shown here is derived from an EMBL/GenBank/DDBJ whole genome shotgun (WGS) entry which is preliminary data.</text>
</comment>
<protein>
    <submittedName>
        <fullName evidence="1">Uncharacterized protein</fullName>
    </submittedName>
</protein>
<organism evidence="1 2">
    <name type="scientific">Hevea brasiliensis</name>
    <name type="common">Para rubber tree</name>
    <name type="synonym">Siphonia brasiliensis</name>
    <dbReference type="NCBI Taxonomy" id="3981"/>
    <lineage>
        <taxon>Eukaryota</taxon>
        <taxon>Viridiplantae</taxon>
        <taxon>Streptophyta</taxon>
        <taxon>Embryophyta</taxon>
        <taxon>Tracheophyta</taxon>
        <taxon>Spermatophyta</taxon>
        <taxon>Magnoliopsida</taxon>
        <taxon>eudicotyledons</taxon>
        <taxon>Gunneridae</taxon>
        <taxon>Pentapetalae</taxon>
        <taxon>rosids</taxon>
        <taxon>fabids</taxon>
        <taxon>Malpighiales</taxon>
        <taxon>Euphorbiaceae</taxon>
        <taxon>Crotonoideae</taxon>
        <taxon>Micrandreae</taxon>
        <taxon>Hevea</taxon>
    </lineage>
</organism>
<gene>
    <name evidence="1" type="ORF">P3X46_011258</name>
</gene>
<proteinExistence type="predicted"/>
<dbReference type="EMBL" id="JARPOI010000006">
    <property type="protein sequence ID" value="KAJ9179474.1"/>
    <property type="molecule type" value="Genomic_DNA"/>
</dbReference>
<evidence type="ECO:0000313" key="1">
    <source>
        <dbReference type="EMBL" id="KAJ9179474.1"/>
    </source>
</evidence>
<evidence type="ECO:0000313" key="2">
    <source>
        <dbReference type="Proteomes" id="UP001174677"/>
    </source>
</evidence>
<accession>A0ABQ9MGM9</accession>
<name>A0ABQ9MGM9_HEVBR</name>
<keyword evidence="2" id="KW-1185">Reference proteome</keyword>
<sequence>MAVASFSSPHILAQNSGPVIKPKSKTMMLKQSKIPLKKAPTLQVRSSFKNTVFENQSEGIICYRDESGEIICEGFDEGPRFHQQLPRTAYHSTSRDAVIINLLQQRLLQIVNGGEFNNSDNGVAAVQEDFKWNGFNKFC</sequence>
<dbReference type="Proteomes" id="UP001174677">
    <property type="component" value="Chromosome 6"/>
</dbReference>
<reference evidence="1" key="1">
    <citation type="journal article" date="2023" name="Plant Biotechnol. J.">
        <title>Chromosome-level wild Hevea brasiliensis genome provides new tools for genomic-assisted breeding and valuable loci to elevate rubber yield.</title>
        <authorList>
            <person name="Cheng H."/>
            <person name="Song X."/>
            <person name="Hu Y."/>
            <person name="Wu T."/>
            <person name="Yang Q."/>
            <person name="An Z."/>
            <person name="Feng S."/>
            <person name="Deng Z."/>
            <person name="Wu W."/>
            <person name="Zeng X."/>
            <person name="Tu M."/>
            <person name="Wang X."/>
            <person name="Huang H."/>
        </authorList>
    </citation>
    <scope>NUCLEOTIDE SEQUENCE</scope>
    <source>
        <strain evidence="1">MT/VB/25A 57/8</strain>
    </source>
</reference>
<dbReference type="PANTHER" id="PTHR34206">
    <property type="entry name" value="OS06G0193300 PROTEIN"/>
    <property type="match status" value="1"/>
</dbReference>
<dbReference type="PANTHER" id="PTHR34206:SF1">
    <property type="entry name" value="OS10G0390701 PROTEIN"/>
    <property type="match status" value="1"/>
</dbReference>